<protein>
    <submittedName>
        <fullName evidence="1">Disease resistance protein RPS2 protein</fullName>
    </submittedName>
</protein>
<dbReference type="EMBL" id="CM037025">
    <property type="protein sequence ID" value="KAH7662121.1"/>
    <property type="molecule type" value="Genomic_DNA"/>
</dbReference>
<evidence type="ECO:0000313" key="1">
    <source>
        <dbReference type="EMBL" id="KAH7662121.1"/>
    </source>
</evidence>
<evidence type="ECO:0000313" key="2">
    <source>
        <dbReference type="Proteomes" id="UP000827976"/>
    </source>
</evidence>
<dbReference type="Proteomes" id="UP000827976">
    <property type="component" value="Chromosome 15"/>
</dbReference>
<name>A0ACB7UNQ7_DIOAL</name>
<comment type="caution">
    <text evidence="1">The sequence shown here is derived from an EMBL/GenBank/DDBJ whole genome shotgun (WGS) entry which is preliminary data.</text>
</comment>
<gene>
    <name evidence="1" type="ORF">IHE45_15G110600</name>
</gene>
<organism evidence="1 2">
    <name type="scientific">Dioscorea alata</name>
    <name type="common">Purple yam</name>
    <dbReference type="NCBI Taxonomy" id="55571"/>
    <lineage>
        <taxon>Eukaryota</taxon>
        <taxon>Viridiplantae</taxon>
        <taxon>Streptophyta</taxon>
        <taxon>Embryophyta</taxon>
        <taxon>Tracheophyta</taxon>
        <taxon>Spermatophyta</taxon>
        <taxon>Magnoliopsida</taxon>
        <taxon>Liliopsida</taxon>
        <taxon>Dioscoreales</taxon>
        <taxon>Dioscoreaceae</taxon>
        <taxon>Dioscorea</taxon>
    </lineage>
</organism>
<keyword evidence="2" id="KW-1185">Reference proteome</keyword>
<accession>A0ACB7UNQ7</accession>
<proteinExistence type="predicted"/>
<reference evidence="2" key="1">
    <citation type="journal article" date="2022" name="Nat. Commun.">
        <title>Chromosome evolution and the genetic basis of agronomically important traits in greater yam.</title>
        <authorList>
            <person name="Bredeson J.V."/>
            <person name="Lyons J.B."/>
            <person name="Oniyinde I.O."/>
            <person name="Okereke N.R."/>
            <person name="Kolade O."/>
            <person name="Nnabue I."/>
            <person name="Nwadili C.O."/>
            <person name="Hribova E."/>
            <person name="Parker M."/>
            <person name="Nwogha J."/>
            <person name="Shu S."/>
            <person name="Carlson J."/>
            <person name="Kariba R."/>
            <person name="Muthemba S."/>
            <person name="Knop K."/>
            <person name="Barton G.J."/>
            <person name="Sherwood A.V."/>
            <person name="Lopez-Montes A."/>
            <person name="Asiedu R."/>
            <person name="Jamnadass R."/>
            <person name="Muchugi A."/>
            <person name="Goodstein D."/>
            <person name="Egesi C.N."/>
            <person name="Featherston J."/>
            <person name="Asfaw A."/>
            <person name="Simpson G.G."/>
            <person name="Dolezel J."/>
            <person name="Hendre P.S."/>
            <person name="Van Deynze A."/>
            <person name="Kumar P.L."/>
            <person name="Obidiegwu J.E."/>
            <person name="Bhattacharjee R."/>
            <person name="Rokhsar D.S."/>
        </authorList>
    </citation>
    <scope>NUCLEOTIDE SEQUENCE [LARGE SCALE GENOMIC DNA]</scope>
    <source>
        <strain evidence="2">cv. TDa95/00328</strain>
    </source>
</reference>
<sequence length="1006" mass="114090">MDLLTNVGGNIIQSLWIPIKRECGYLIFYQRKVKKLQSKLSELEVKRNDIQQDVDAAVNQRLEEIASEVQMWLSNVETVEEEVKSIVERVQDTKKGLLDCIPVVRLRHKLGKDATEKRQTIDDLIRNSKFDRVGHSRPPPRIDSMLINENYIIFDSTRSYMGQVLNALEDEHVHIVGVCGMGGVGKTTLIKEVAKRAKNEKLFNEVVMVTISQNPNIKSIQNEIAERLGLRLDEESEEVRAMRIDERLGKAGRILIILDDVWEKLELTKIRISQKDNCKVAVTTRSRDICEQIQCQKTVEMKPLNDGESWFLFKSRAGDLIESPMIQRTARDVFKECGGLPLVLAILGTALKGKDPEIWTVALNQLRKSVMLDLPNVSKQVYQSIELSYKFLESHAVKLCFLLCCVFPEDHDIDEIELMRLMVGEGLLIDGADTMDLAQSRVRGLTDILKGSNLLLESQKERHVKMHDVVRDVAIWISQREQGFHVQSGLGLIQWPQTQQLQECRRLSLMRNEIAELPDMIDCPKLQTLILSHNRMSRIPDQFFSQMGSLLVLDLGFTNISSLPKSFSCLTNLKTLNLECCQNLKDVSRIRELKKLEILNLGRTQLSFFPREAAALIHLRCLDLTAAYSTSKSLASYLVRVPYKAEQSSRVLTNILIKLSNLEQLFMDNFDVEFGELARLTRLTHLFVHVEDSASLSQDLGSSQLWAKLTNFCICFVPRIRQHSNPLSRHGKTLHLTKTKGLAGWVKVLLERTTSLELFDCEETTLLSQSSSDTDFPASLFSNLKHLRVDGWKNLIELGDDQLLPEGAFDKLRDMSVMSCPKLRSLLPCKLWTRMNQLKKLTVKECPEMLQLFPYIIGMVEDKEKPSSSSSTTLQGLGIFNSLRVLHVVSCPKLTYIFVLKQAGGMQHLEELHVEDCAALDIIVVSEEEKQVDDCLFPLLKKLLLISLPELTALVTQTVVWEWPSLEYLELSSCPKIMKTALIGPLTSERIGLLVNGGNLDHGGNP</sequence>